<dbReference type="EMBL" id="JACSZT010000022">
    <property type="protein sequence ID" value="MBC6499772.1"/>
    <property type="molecule type" value="Genomic_DNA"/>
</dbReference>
<dbReference type="Proteomes" id="UP000650485">
    <property type="component" value="Unassembled WGS sequence"/>
</dbReference>
<evidence type="ECO:0000259" key="2">
    <source>
        <dbReference type="Pfam" id="PF02272"/>
    </source>
</evidence>
<evidence type="ECO:0000313" key="4">
    <source>
        <dbReference type="Proteomes" id="UP000650485"/>
    </source>
</evidence>
<dbReference type="SUPFAM" id="SSF64182">
    <property type="entry name" value="DHH phosphoesterases"/>
    <property type="match status" value="1"/>
</dbReference>
<proteinExistence type="predicted"/>
<dbReference type="InterPro" id="IPR003156">
    <property type="entry name" value="DHHA1_dom"/>
</dbReference>
<protein>
    <recommendedName>
        <fullName evidence="2">DHHA1 domain-containing protein</fullName>
    </recommendedName>
</protein>
<organism evidence="3 4">
    <name type="scientific">Weissella confusa</name>
    <name type="common">Lactobacillus confusus</name>
    <dbReference type="NCBI Taxonomy" id="1583"/>
    <lineage>
        <taxon>Bacteria</taxon>
        <taxon>Bacillati</taxon>
        <taxon>Bacillota</taxon>
        <taxon>Bacilli</taxon>
        <taxon>Lactobacillales</taxon>
        <taxon>Lactobacillaceae</taxon>
        <taxon>Weissella</taxon>
    </lineage>
</organism>
<dbReference type="GO" id="GO:0003676">
    <property type="term" value="F:nucleic acid binding"/>
    <property type="evidence" value="ECO:0007669"/>
    <property type="project" value="InterPro"/>
</dbReference>
<dbReference type="Pfam" id="PF02272">
    <property type="entry name" value="DHHA1"/>
    <property type="match status" value="1"/>
</dbReference>
<reference evidence="3" key="1">
    <citation type="submission" date="2020-08" db="EMBL/GenBank/DDBJ databases">
        <title>Complete genome sequence of Weissella confusa strain FS54 provides insights into metabolic potential.</title>
        <authorList>
            <person name="Fhoula I."/>
            <person name="Najjari A."/>
            <person name="Lekired A."/>
            <person name="Bessrour-Aouam N."/>
            <person name="Jaballah S."/>
            <person name="Klibi N."/>
            <person name="Ouzari H.-I."/>
        </authorList>
    </citation>
    <scope>NUCLEOTIDE SEQUENCE</scope>
    <source>
        <strain evidence="3">FS54</strain>
    </source>
</reference>
<feature type="domain" description="DHHA1" evidence="2">
    <location>
        <begin position="3"/>
        <end position="41"/>
    </location>
</feature>
<feature type="region of interest" description="Disordered" evidence="1">
    <location>
        <begin position="1"/>
        <end position="21"/>
    </location>
</feature>
<comment type="caution">
    <text evidence="3">The sequence shown here is derived from an EMBL/GenBank/DDBJ whole genome shotgun (WGS) entry which is preliminary data.</text>
</comment>
<evidence type="ECO:0000256" key="1">
    <source>
        <dbReference type="SAM" id="MobiDB-lite"/>
    </source>
</evidence>
<gene>
    <name evidence="3" type="ORF">H7R52_17935</name>
</gene>
<dbReference type="InterPro" id="IPR038763">
    <property type="entry name" value="DHH_sf"/>
</dbReference>
<name>A0A923NL86_WEICO</name>
<dbReference type="Gene3D" id="3.10.310.30">
    <property type="match status" value="1"/>
</dbReference>
<evidence type="ECO:0000313" key="3">
    <source>
        <dbReference type="EMBL" id="MBC6499772.1"/>
    </source>
</evidence>
<accession>A0A923NL86</accession>
<dbReference type="AlphaFoldDB" id="A0A923NL86"/>
<sequence>MHNEIAKRHGGGGHKFASGALAKDMDEINDIIREADQTLKEQTEA</sequence>